<dbReference type="VEuPathDB" id="TriTrypDB:BSAL_01780"/>
<gene>
    <name evidence="1" type="ORF">BSAL_01780</name>
</gene>
<evidence type="ECO:0000313" key="2">
    <source>
        <dbReference type="Proteomes" id="UP000051952"/>
    </source>
</evidence>
<organism evidence="1 2">
    <name type="scientific">Bodo saltans</name>
    <name type="common">Flagellated protozoan</name>
    <dbReference type="NCBI Taxonomy" id="75058"/>
    <lineage>
        <taxon>Eukaryota</taxon>
        <taxon>Discoba</taxon>
        <taxon>Euglenozoa</taxon>
        <taxon>Kinetoplastea</taxon>
        <taxon>Metakinetoplastina</taxon>
        <taxon>Eubodonida</taxon>
        <taxon>Bodonidae</taxon>
        <taxon>Bodo</taxon>
    </lineage>
</organism>
<sequence>FHDEGLVPLFEMIAPAAVFPRQIGNGFFFRTPNDRVFNFFDRGTIKWDASASFDDEYHALAAELHAHTKEFLTTASVASHFLRTLGREDARSVLFFGNANCDYMTFSLWHGLLELGLNVSAVPHVNRGSVQTRYGPMPFASGRLSSSVLVRDFGPEGAIVPGTSATLFGSAEYRGWRHSQKVPLDDVYGKNFMVGKRIPKHPLITEKNACKLIRAQTRRMESPVIIDDDAKPTTTAVDVIVLTSQHSLSTFQSYPCSRDVRELLAAVRNMRSVSSSDPRNNVVVAYVDGFDGLSTQSALTFFREGIHVFAREPKCW</sequence>
<name>A0A0S4JIR9_BODSA</name>
<dbReference type="AlphaFoldDB" id="A0A0S4JIR9"/>
<feature type="non-terminal residue" evidence="1">
    <location>
        <position position="1"/>
    </location>
</feature>
<proteinExistence type="predicted"/>
<protein>
    <submittedName>
        <fullName evidence="1">Uncharacterized protein</fullName>
    </submittedName>
</protein>
<accession>A0A0S4JIR9</accession>
<keyword evidence="2" id="KW-1185">Reference proteome</keyword>
<dbReference type="EMBL" id="CYKH01001709">
    <property type="protein sequence ID" value="CUG89136.1"/>
    <property type="molecule type" value="Genomic_DNA"/>
</dbReference>
<evidence type="ECO:0000313" key="1">
    <source>
        <dbReference type="EMBL" id="CUG89136.1"/>
    </source>
</evidence>
<dbReference type="Proteomes" id="UP000051952">
    <property type="component" value="Unassembled WGS sequence"/>
</dbReference>
<reference evidence="2" key="1">
    <citation type="submission" date="2015-09" db="EMBL/GenBank/DDBJ databases">
        <authorList>
            <consortium name="Pathogen Informatics"/>
        </authorList>
    </citation>
    <scope>NUCLEOTIDE SEQUENCE [LARGE SCALE GENOMIC DNA]</scope>
    <source>
        <strain evidence="2">Lake Konstanz</strain>
    </source>
</reference>